<dbReference type="Pfam" id="PF07087">
    <property type="entry name" value="DUF1353"/>
    <property type="match status" value="1"/>
</dbReference>
<dbReference type="AlphaFoldDB" id="A0A315ZW63"/>
<dbReference type="RefSeq" id="WP_109678484.1">
    <property type="nucleotide sequence ID" value="NZ_QGDT01000046.1"/>
</dbReference>
<name>A0A315ZW63_9BACT</name>
<comment type="caution">
    <text evidence="1">The sequence shown here is derived from an EMBL/GenBank/DDBJ whole genome shotgun (WGS) entry which is preliminary data.</text>
</comment>
<gene>
    <name evidence="1" type="ORF">CLV98_1462</name>
</gene>
<dbReference type="OrthoDB" id="88276at2"/>
<reference evidence="1 2" key="1">
    <citation type="submission" date="2018-03" db="EMBL/GenBank/DDBJ databases">
        <title>Genomic Encyclopedia of Archaeal and Bacterial Type Strains, Phase II (KMG-II): from individual species to whole genera.</title>
        <authorList>
            <person name="Goeker M."/>
        </authorList>
    </citation>
    <scope>NUCLEOTIDE SEQUENCE [LARGE SCALE GENOMIC DNA]</scope>
    <source>
        <strain evidence="1 2">DSM 100346</strain>
    </source>
</reference>
<sequence>MTQYPDIRLRKFLGVGKPDLFQVVEPCQFKLMKGIVVDIPPGYLTDFASVPQILWSVFPPHGRMANAAVLHDYMYDHRLFEDELGSRCARVLADTLFLENMFADKVSRPQAYLYYYAVRLFGSKWWKN</sequence>
<proteinExistence type="predicted"/>
<dbReference type="Proteomes" id="UP000245880">
    <property type="component" value="Unassembled WGS sequence"/>
</dbReference>
<evidence type="ECO:0000313" key="1">
    <source>
        <dbReference type="EMBL" id="PWJ49589.1"/>
    </source>
</evidence>
<evidence type="ECO:0000313" key="2">
    <source>
        <dbReference type="Proteomes" id="UP000245880"/>
    </source>
</evidence>
<accession>A0A315ZW63</accession>
<dbReference type="InterPro" id="IPR010767">
    <property type="entry name" value="Phage_CGC-2007_Cje0229"/>
</dbReference>
<organism evidence="1 2">
    <name type="scientific">Dyadobacter jejuensis</name>
    <dbReference type="NCBI Taxonomy" id="1082580"/>
    <lineage>
        <taxon>Bacteria</taxon>
        <taxon>Pseudomonadati</taxon>
        <taxon>Bacteroidota</taxon>
        <taxon>Cytophagia</taxon>
        <taxon>Cytophagales</taxon>
        <taxon>Spirosomataceae</taxon>
        <taxon>Dyadobacter</taxon>
    </lineage>
</organism>
<protein>
    <submittedName>
        <fullName evidence="1">Uncharacterized protein DUF1353</fullName>
    </submittedName>
</protein>
<dbReference type="EMBL" id="QGDT01000046">
    <property type="protein sequence ID" value="PWJ49589.1"/>
    <property type="molecule type" value="Genomic_DNA"/>
</dbReference>
<keyword evidence="2" id="KW-1185">Reference proteome</keyword>